<proteinExistence type="inferred from homology"/>
<evidence type="ECO:0000256" key="5">
    <source>
        <dbReference type="ARBA" id="ARBA00023136"/>
    </source>
</evidence>
<comment type="subcellular location">
    <subcellularLocation>
        <location evidence="1">Membrane</location>
        <topology evidence="1">Multi-pass membrane protein</topology>
    </subcellularLocation>
</comment>
<dbReference type="InterPro" id="IPR006634">
    <property type="entry name" value="TLC-dom"/>
</dbReference>
<gene>
    <name evidence="10" type="ORF">GMARGA_LOCUS26678</name>
</gene>
<feature type="transmembrane region" description="Helical" evidence="8">
    <location>
        <begin position="202"/>
        <end position="223"/>
    </location>
</feature>
<protein>
    <submittedName>
        <fullName evidence="10">36904_t:CDS:1</fullName>
    </submittedName>
</protein>
<feature type="transmembrane region" description="Helical" evidence="8">
    <location>
        <begin position="268"/>
        <end position="288"/>
    </location>
</feature>
<keyword evidence="4 8" id="KW-1133">Transmembrane helix</keyword>
<feature type="transmembrane region" description="Helical" evidence="8">
    <location>
        <begin position="106"/>
        <end position="128"/>
    </location>
</feature>
<dbReference type="InterPro" id="IPR016439">
    <property type="entry name" value="Lag1/Lac1-like"/>
</dbReference>
<keyword evidence="11" id="KW-1185">Reference proteome</keyword>
<evidence type="ECO:0000256" key="2">
    <source>
        <dbReference type="ARBA" id="ARBA00009808"/>
    </source>
</evidence>
<dbReference type="Pfam" id="PF03798">
    <property type="entry name" value="TRAM_LAG1_CLN8"/>
    <property type="match status" value="1"/>
</dbReference>
<accession>A0ABN7W4Z4</accession>
<keyword evidence="5 6" id="KW-0472">Membrane</keyword>
<dbReference type="PROSITE" id="PS50922">
    <property type="entry name" value="TLC"/>
    <property type="match status" value="1"/>
</dbReference>
<keyword evidence="3 6" id="KW-0812">Transmembrane</keyword>
<organism evidence="10 11">
    <name type="scientific">Gigaspora margarita</name>
    <dbReference type="NCBI Taxonomy" id="4874"/>
    <lineage>
        <taxon>Eukaryota</taxon>
        <taxon>Fungi</taxon>
        <taxon>Fungi incertae sedis</taxon>
        <taxon>Mucoromycota</taxon>
        <taxon>Glomeromycotina</taxon>
        <taxon>Glomeromycetes</taxon>
        <taxon>Diversisporales</taxon>
        <taxon>Gigasporaceae</taxon>
        <taxon>Gigaspora</taxon>
    </lineage>
</organism>
<evidence type="ECO:0000256" key="1">
    <source>
        <dbReference type="ARBA" id="ARBA00004141"/>
    </source>
</evidence>
<dbReference type="Proteomes" id="UP000789901">
    <property type="component" value="Unassembled WGS sequence"/>
</dbReference>
<evidence type="ECO:0000256" key="8">
    <source>
        <dbReference type="SAM" id="Phobius"/>
    </source>
</evidence>
<feature type="non-terminal residue" evidence="10">
    <location>
        <position position="309"/>
    </location>
</feature>
<evidence type="ECO:0000256" key="6">
    <source>
        <dbReference type="PROSITE-ProRule" id="PRU00205"/>
    </source>
</evidence>
<evidence type="ECO:0000259" key="9">
    <source>
        <dbReference type="PROSITE" id="PS50922"/>
    </source>
</evidence>
<dbReference type="PANTHER" id="PTHR12560:SF0">
    <property type="entry name" value="LD18904P"/>
    <property type="match status" value="1"/>
</dbReference>
<feature type="domain" description="TLC" evidence="9">
    <location>
        <begin position="190"/>
        <end position="309"/>
    </location>
</feature>
<evidence type="ECO:0000256" key="3">
    <source>
        <dbReference type="ARBA" id="ARBA00022692"/>
    </source>
</evidence>
<evidence type="ECO:0000313" key="11">
    <source>
        <dbReference type="Proteomes" id="UP000789901"/>
    </source>
</evidence>
<feature type="transmembrane region" description="Helical" evidence="8">
    <location>
        <begin position="156"/>
        <end position="181"/>
    </location>
</feature>
<evidence type="ECO:0000313" key="10">
    <source>
        <dbReference type="EMBL" id="CAG8816948.1"/>
    </source>
</evidence>
<comment type="caution">
    <text evidence="10">The sequence shown here is derived from an EMBL/GenBank/DDBJ whole genome shotgun (WGS) entry which is preliminary data.</text>
</comment>
<dbReference type="PANTHER" id="PTHR12560">
    <property type="entry name" value="LONGEVITY ASSURANCE FACTOR 1 LAG1"/>
    <property type="match status" value="1"/>
</dbReference>
<dbReference type="EMBL" id="CAJVQB010031487">
    <property type="protein sequence ID" value="CAG8816948.1"/>
    <property type="molecule type" value="Genomic_DNA"/>
</dbReference>
<feature type="non-terminal residue" evidence="10">
    <location>
        <position position="1"/>
    </location>
</feature>
<evidence type="ECO:0000256" key="7">
    <source>
        <dbReference type="SAM" id="MobiDB-lite"/>
    </source>
</evidence>
<sequence length="309" mass="36265">QRNDDFNEGSIATSVKRIVLPKHPSSKTNQLAEDHKTGSCDGCSRDKLTQKRVMDPGEATTELPQLNQVEEMLIAQTNSGFQTNGTNKKYSKLIKRQYMLSKVAKYLVEHQIELPICLLAVITLAYILKVPGSEKFLFLHENPKTGLYETSMDDAYFVFFWIVTFTLLRAATMEYILTPIAKKGRIKKNARITRFAEQGWSFLYYSVFWTFGMYLMYHSPYWFDTTYFWKDYPHKELTYSFKAYYLLQFAFWLQQLFVLNVEKRRKDFVEMATHHVITILLMFFSYIFNLTRIGNAVLCTMDFADIQLP</sequence>
<reference evidence="10 11" key="1">
    <citation type="submission" date="2021-06" db="EMBL/GenBank/DDBJ databases">
        <authorList>
            <person name="Kallberg Y."/>
            <person name="Tangrot J."/>
            <person name="Rosling A."/>
        </authorList>
    </citation>
    <scope>NUCLEOTIDE SEQUENCE [LARGE SCALE GENOMIC DNA]</scope>
    <source>
        <strain evidence="10 11">120-4 pot B 10/14</strain>
    </source>
</reference>
<feature type="region of interest" description="Disordered" evidence="7">
    <location>
        <begin position="20"/>
        <end position="45"/>
    </location>
</feature>
<comment type="similarity">
    <text evidence="2">Belongs to the sphingosine N-acyltransferase family.</text>
</comment>
<name>A0ABN7W4Z4_GIGMA</name>
<feature type="transmembrane region" description="Helical" evidence="8">
    <location>
        <begin position="243"/>
        <end position="261"/>
    </location>
</feature>
<feature type="compositionally biased region" description="Basic and acidic residues" evidence="7">
    <location>
        <begin position="32"/>
        <end position="45"/>
    </location>
</feature>
<evidence type="ECO:0000256" key="4">
    <source>
        <dbReference type="ARBA" id="ARBA00022989"/>
    </source>
</evidence>